<dbReference type="Proteomes" id="UP001154282">
    <property type="component" value="Unassembled WGS sequence"/>
</dbReference>
<organism evidence="2 3">
    <name type="scientific">Linum tenue</name>
    <dbReference type="NCBI Taxonomy" id="586396"/>
    <lineage>
        <taxon>Eukaryota</taxon>
        <taxon>Viridiplantae</taxon>
        <taxon>Streptophyta</taxon>
        <taxon>Embryophyta</taxon>
        <taxon>Tracheophyta</taxon>
        <taxon>Spermatophyta</taxon>
        <taxon>Magnoliopsida</taxon>
        <taxon>eudicotyledons</taxon>
        <taxon>Gunneridae</taxon>
        <taxon>Pentapetalae</taxon>
        <taxon>rosids</taxon>
        <taxon>fabids</taxon>
        <taxon>Malpighiales</taxon>
        <taxon>Linaceae</taxon>
        <taxon>Linum</taxon>
    </lineage>
</organism>
<evidence type="ECO:0000313" key="2">
    <source>
        <dbReference type="EMBL" id="CAI0421604.1"/>
    </source>
</evidence>
<dbReference type="EMBL" id="CAMGYJ010000005">
    <property type="protein sequence ID" value="CAI0421604.1"/>
    <property type="molecule type" value="Genomic_DNA"/>
</dbReference>
<accession>A0AAV0KL61</accession>
<protein>
    <submittedName>
        <fullName evidence="2">Uncharacterized protein</fullName>
    </submittedName>
</protein>
<sequence>MPVPSRRRRRHHRRRSSEPAFPRPSSSRPLVVLPLQRREELPRIHKAAGVDPDNRARRRSVHRLDD</sequence>
<dbReference type="AlphaFoldDB" id="A0AAV0KL61"/>
<feature type="compositionally biased region" description="Basic residues" evidence="1">
    <location>
        <begin position="56"/>
        <end position="66"/>
    </location>
</feature>
<evidence type="ECO:0000313" key="3">
    <source>
        <dbReference type="Proteomes" id="UP001154282"/>
    </source>
</evidence>
<comment type="caution">
    <text evidence="2">The sequence shown here is derived from an EMBL/GenBank/DDBJ whole genome shotgun (WGS) entry which is preliminary data.</text>
</comment>
<proteinExistence type="predicted"/>
<gene>
    <name evidence="2" type="ORF">LITE_LOCUS18824</name>
</gene>
<reference evidence="2" key="1">
    <citation type="submission" date="2022-08" db="EMBL/GenBank/DDBJ databases">
        <authorList>
            <person name="Gutierrez-Valencia J."/>
        </authorList>
    </citation>
    <scope>NUCLEOTIDE SEQUENCE</scope>
</reference>
<feature type="region of interest" description="Disordered" evidence="1">
    <location>
        <begin position="1"/>
        <end position="66"/>
    </location>
</feature>
<name>A0AAV0KL61_9ROSI</name>
<evidence type="ECO:0000256" key="1">
    <source>
        <dbReference type="SAM" id="MobiDB-lite"/>
    </source>
</evidence>
<keyword evidence="3" id="KW-1185">Reference proteome</keyword>
<feature type="compositionally biased region" description="Basic residues" evidence="1">
    <location>
        <begin position="1"/>
        <end position="15"/>
    </location>
</feature>